<dbReference type="Proteomes" id="UP001295684">
    <property type="component" value="Unassembled WGS sequence"/>
</dbReference>
<organism evidence="1 2">
    <name type="scientific">Euplotes crassus</name>
    <dbReference type="NCBI Taxonomy" id="5936"/>
    <lineage>
        <taxon>Eukaryota</taxon>
        <taxon>Sar</taxon>
        <taxon>Alveolata</taxon>
        <taxon>Ciliophora</taxon>
        <taxon>Intramacronucleata</taxon>
        <taxon>Spirotrichea</taxon>
        <taxon>Hypotrichia</taxon>
        <taxon>Euplotida</taxon>
        <taxon>Euplotidae</taxon>
        <taxon>Moneuplotes</taxon>
    </lineage>
</organism>
<accession>A0AAD1UK08</accession>
<dbReference type="AlphaFoldDB" id="A0AAD1UK08"/>
<evidence type="ECO:0000313" key="2">
    <source>
        <dbReference type="Proteomes" id="UP001295684"/>
    </source>
</evidence>
<proteinExistence type="predicted"/>
<keyword evidence="2" id="KW-1185">Reference proteome</keyword>
<comment type="caution">
    <text evidence="1">The sequence shown here is derived from an EMBL/GenBank/DDBJ whole genome shotgun (WGS) entry which is preliminary data.</text>
</comment>
<sequence>MMCYFQEYRFYNFIYERAISKHSEVSNSVKSAQCGQVYRHRRTYHWKRRRSCSCVALRFLSRQCTRAKSLCLNAYSHNNFYPHYFDCYWSMHYSLSCRP</sequence>
<dbReference type="EMBL" id="CAMPGE010011323">
    <property type="protein sequence ID" value="CAI2370157.1"/>
    <property type="molecule type" value="Genomic_DNA"/>
</dbReference>
<name>A0AAD1UK08_EUPCR</name>
<evidence type="ECO:0000313" key="1">
    <source>
        <dbReference type="EMBL" id="CAI2370157.1"/>
    </source>
</evidence>
<protein>
    <submittedName>
        <fullName evidence="1">Uncharacterized protein</fullName>
    </submittedName>
</protein>
<reference evidence="1" key="1">
    <citation type="submission" date="2023-07" db="EMBL/GenBank/DDBJ databases">
        <authorList>
            <consortium name="AG Swart"/>
            <person name="Singh M."/>
            <person name="Singh A."/>
            <person name="Seah K."/>
            <person name="Emmerich C."/>
        </authorList>
    </citation>
    <scope>NUCLEOTIDE SEQUENCE</scope>
    <source>
        <strain evidence="1">DP1</strain>
    </source>
</reference>
<gene>
    <name evidence="1" type="ORF">ECRASSUSDP1_LOCUS11465</name>
</gene>